<evidence type="ECO:0000256" key="1">
    <source>
        <dbReference type="ARBA" id="ARBA00004141"/>
    </source>
</evidence>
<comment type="similarity">
    <text evidence="5">Belongs to the SAT4 family.</text>
</comment>
<evidence type="ECO:0000256" key="3">
    <source>
        <dbReference type="ARBA" id="ARBA00022989"/>
    </source>
</evidence>
<evidence type="ECO:0000256" key="6">
    <source>
        <dbReference type="SAM" id="MobiDB-lite"/>
    </source>
</evidence>
<dbReference type="Proteomes" id="UP000298493">
    <property type="component" value="Unassembled WGS sequence"/>
</dbReference>
<protein>
    <recommendedName>
        <fullName evidence="8">Rhodopsin domain-containing protein</fullName>
    </recommendedName>
</protein>
<keyword evidence="10" id="KW-1185">Reference proteome</keyword>
<name>A0A4Z1P6B1_9PEZI</name>
<feature type="transmembrane region" description="Helical" evidence="7">
    <location>
        <begin position="62"/>
        <end position="81"/>
    </location>
</feature>
<comment type="caution">
    <text evidence="9">The sequence shown here is derived from an EMBL/GenBank/DDBJ whole genome shotgun (WGS) entry which is preliminary data.</text>
</comment>
<dbReference type="STRING" id="86259.A0A4Z1P6B1"/>
<evidence type="ECO:0000256" key="4">
    <source>
        <dbReference type="ARBA" id="ARBA00023136"/>
    </source>
</evidence>
<dbReference type="InterPro" id="IPR049326">
    <property type="entry name" value="Rhodopsin_dom_fungi"/>
</dbReference>
<keyword evidence="3 7" id="KW-1133">Transmembrane helix</keyword>
<reference evidence="9 10" key="1">
    <citation type="submission" date="2019-04" db="EMBL/GenBank/DDBJ databases">
        <title>High contiguity whole genome sequence and gene annotation resource for two Venturia nashicola isolates.</title>
        <authorList>
            <person name="Prokchorchik M."/>
            <person name="Won K."/>
            <person name="Lee Y."/>
            <person name="Choi E.D."/>
            <person name="Segonzac C."/>
            <person name="Sohn K.H."/>
        </authorList>
    </citation>
    <scope>NUCLEOTIDE SEQUENCE [LARGE SCALE GENOMIC DNA]</scope>
    <source>
        <strain evidence="9 10">PRI2</strain>
    </source>
</reference>
<dbReference type="GO" id="GO:0016020">
    <property type="term" value="C:membrane"/>
    <property type="evidence" value="ECO:0007669"/>
    <property type="project" value="UniProtKB-SubCell"/>
</dbReference>
<proteinExistence type="inferred from homology"/>
<accession>A0A4Z1P6B1</accession>
<feature type="region of interest" description="Disordered" evidence="6">
    <location>
        <begin position="177"/>
        <end position="200"/>
    </location>
</feature>
<comment type="subcellular location">
    <subcellularLocation>
        <location evidence="1">Membrane</location>
        <topology evidence="1">Multi-pass membrane protein</topology>
    </subcellularLocation>
</comment>
<evidence type="ECO:0000313" key="9">
    <source>
        <dbReference type="EMBL" id="TID20030.1"/>
    </source>
</evidence>
<dbReference type="Pfam" id="PF20684">
    <property type="entry name" value="Fung_rhodopsin"/>
    <property type="match status" value="1"/>
</dbReference>
<keyword evidence="4 7" id="KW-0472">Membrane</keyword>
<sequence length="276" mass="31068">MSEYSWSHEGLHDYMDRTKSYYKASEFMQSGLVVFSCHPISLFWETFRQLCSSNFTLNVPGAIANVFTSLIVFIIPLPKIMALQLEWKAKISLFVVFGFGLLDIGISITRLVIAAKQSDHANYGEAYLDLIGDGTWPFLEASITIFCASAGALRPLLSKSLLRFLFPIRRFRSHNEASEDKPVATSDVKEEDVEMQIQGPKQPRLNKELPELPLVDDDASLISCEAVAGSLLMRSGLTSLGEHQEIDNVSGWPQNNHRRIESREVNRDERNSINVI</sequence>
<dbReference type="AlphaFoldDB" id="A0A4Z1P6B1"/>
<keyword evidence="2 7" id="KW-0812">Transmembrane</keyword>
<gene>
    <name evidence="9" type="ORF">E6O75_ATG07490</name>
</gene>
<evidence type="ECO:0000313" key="10">
    <source>
        <dbReference type="Proteomes" id="UP000298493"/>
    </source>
</evidence>
<evidence type="ECO:0000256" key="2">
    <source>
        <dbReference type="ARBA" id="ARBA00022692"/>
    </source>
</evidence>
<feature type="domain" description="Rhodopsin" evidence="8">
    <location>
        <begin position="32"/>
        <end position="159"/>
    </location>
</feature>
<evidence type="ECO:0000256" key="7">
    <source>
        <dbReference type="SAM" id="Phobius"/>
    </source>
</evidence>
<dbReference type="PANTHER" id="PTHR33048">
    <property type="entry name" value="PTH11-LIKE INTEGRAL MEMBRANE PROTEIN (AFU_ORTHOLOGUE AFUA_5G11245)"/>
    <property type="match status" value="1"/>
</dbReference>
<feature type="transmembrane region" description="Helical" evidence="7">
    <location>
        <begin position="93"/>
        <end position="115"/>
    </location>
</feature>
<evidence type="ECO:0000256" key="5">
    <source>
        <dbReference type="ARBA" id="ARBA00038359"/>
    </source>
</evidence>
<organism evidence="9 10">
    <name type="scientific">Venturia nashicola</name>
    <dbReference type="NCBI Taxonomy" id="86259"/>
    <lineage>
        <taxon>Eukaryota</taxon>
        <taxon>Fungi</taxon>
        <taxon>Dikarya</taxon>
        <taxon>Ascomycota</taxon>
        <taxon>Pezizomycotina</taxon>
        <taxon>Dothideomycetes</taxon>
        <taxon>Pleosporomycetidae</taxon>
        <taxon>Venturiales</taxon>
        <taxon>Venturiaceae</taxon>
        <taxon>Venturia</taxon>
    </lineage>
</organism>
<dbReference type="PANTHER" id="PTHR33048:SF47">
    <property type="entry name" value="INTEGRAL MEMBRANE PROTEIN-RELATED"/>
    <property type="match status" value="1"/>
</dbReference>
<dbReference type="EMBL" id="SNSC02000011">
    <property type="protein sequence ID" value="TID20030.1"/>
    <property type="molecule type" value="Genomic_DNA"/>
</dbReference>
<dbReference type="InterPro" id="IPR052337">
    <property type="entry name" value="SAT4-like"/>
</dbReference>
<evidence type="ECO:0000259" key="8">
    <source>
        <dbReference type="Pfam" id="PF20684"/>
    </source>
</evidence>